<keyword evidence="2" id="KW-0012">Acyltransferase</keyword>
<dbReference type="Pfam" id="PF13302">
    <property type="entry name" value="Acetyltransf_3"/>
    <property type="match status" value="1"/>
</dbReference>
<dbReference type="InterPro" id="IPR051531">
    <property type="entry name" value="N-acetyltransferase"/>
</dbReference>
<evidence type="ECO:0000256" key="3">
    <source>
        <dbReference type="ARBA" id="ARBA00038502"/>
    </source>
</evidence>
<dbReference type="EMBL" id="BJON01000004">
    <property type="protein sequence ID" value="GED67433.1"/>
    <property type="molecule type" value="Genomic_DNA"/>
</dbReference>
<dbReference type="RefSeq" id="WP_084766035.1">
    <property type="nucleotide sequence ID" value="NZ_BJON01000004.1"/>
</dbReference>
<dbReference type="Proteomes" id="UP000319578">
    <property type="component" value="Unassembled WGS sequence"/>
</dbReference>
<sequence>MSEQMNASQVRIHPWSEEDLPLLHLLNASEMTEHLGGPETEEQVVSRHNRYVNTLGKESGCMFRVTLLPEMTSVGSVGYWERSWQGEAVYEIGWSILPTYQGKGIASAAVAEVIAHCRAEQKHTSIHAFPSVNNAASNRICRKLNFSLVSECDFEYPPGSIMKCNDWRLGLGLGTEGAEKKSLLPG</sequence>
<dbReference type="PROSITE" id="PS51186">
    <property type="entry name" value="GNAT"/>
    <property type="match status" value="1"/>
</dbReference>
<accession>A0ABQ0THR4</accession>
<evidence type="ECO:0000256" key="2">
    <source>
        <dbReference type="ARBA" id="ARBA00023315"/>
    </source>
</evidence>
<dbReference type="InterPro" id="IPR000182">
    <property type="entry name" value="GNAT_dom"/>
</dbReference>
<dbReference type="CDD" id="cd04301">
    <property type="entry name" value="NAT_SF"/>
    <property type="match status" value="1"/>
</dbReference>
<evidence type="ECO:0000313" key="5">
    <source>
        <dbReference type="EMBL" id="GED67433.1"/>
    </source>
</evidence>
<proteinExistence type="inferred from homology"/>
<dbReference type="Gene3D" id="3.40.630.30">
    <property type="match status" value="1"/>
</dbReference>
<dbReference type="SUPFAM" id="SSF55729">
    <property type="entry name" value="Acyl-CoA N-acyltransferases (Nat)"/>
    <property type="match status" value="1"/>
</dbReference>
<comment type="similarity">
    <text evidence="3">Belongs to the acetyltransferase family. RimJ subfamily.</text>
</comment>
<keyword evidence="1" id="KW-0808">Transferase</keyword>
<name>A0ABQ0THR4_9BACL</name>
<comment type="caution">
    <text evidence="5">The sequence shown here is derived from an EMBL/GenBank/DDBJ whole genome shotgun (WGS) entry which is preliminary data.</text>
</comment>
<dbReference type="PANTHER" id="PTHR43792">
    <property type="entry name" value="GNAT FAMILY, PUTATIVE (AFU_ORTHOLOGUE AFUA_3G00765)-RELATED-RELATED"/>
    <property type="match status" value="1"/>
</dbReference>
<gene>
    <name evidence="5" type="ORF">BRE01_11350</name>
</gene>
<evidence type="ECO:0000259" key="4">
    <source>
        <dbReference type="PROSITE" id="PS51186"/>
    </source>
</evidence>
<dbReference type="InterPro" id="IPR016181">
    <property type="entry name" value="Acyl_CoA_acyltransferase"/>
</dbReference>
<organism evidence="5 6">
    <name type="scientific">Brevibacillus reuszeri</name>
    <dbReference type="NCBI Taxonomy" id="54915"/>
    <lineage>
        <taxon>Bacteria</taxon>
        <taxon>Bacillati</taxon>
        <taxon>Bacillota</taxon>
        <taxon>Bacilli</taxon>
        <taxon>Bacillales</taxon>
        <taxon>Paenibacillaceae</taxon>
        <taxon>Brevibacillus</taxon>
    </lineage>
</organism>
<evidence type="ECO:0000256" key="1">
    <source>
        <dbReference type="ARBA" id="ARBA00022679"/>
    </source>
</evidence>
<keyword evidence="6" id="KW-1185">Reference proteome</keyword>
<reference evidence="5 6" key="1">
    <citation type="submission" date="2019-06" db="EMBL/GenBank/DDBJ databases">
        <title>Whole genome shotgun sequence of Brevibacillus reuszeri NBRC 15719.</title>
        <authorList>
            <person name="Hosoyama A."/>
            <person name="Uohara A."/>
            <person name="Ohji S."/>
            <person name="Ichikawa N."/>
        </authorList>
    </citation>
    <scope>NUCLEOTIDE SEQUENCE [LARGE SCALE GENOMIC DNA]</scope>
    <source>
        <strain evidence="5 6">NBRC 15719</strain>
    </source>
</reference>
<dbReference type="PANTHER" id="PTHR43792:SF8">
    <property type="entry name" value="[RIBOSOMAL PROTEIN US5]-ALANINE N-ACETYLTRANSFERASE"/>
    <property type="match status" value="1"/>
</dbReference>
<feature type="domain" description="N-acetyltransferase" evidence="4">
    <location>
        <begin position="10"/>
        <end position="167"/>
    </location>
</feature>
<evidence type="ECO:0000313" key="6">
    <source>
        <dbReference type="Proteomes" id="UP000319578"/>
    </source>
</evidence>
<protein>
    <submittedName>
        <fullName evidence="5">N-acetyltransferase GCN5</fullName>
    </submittedName>
</protein>